<evidence type="ECO:0000256" key="12">
    <source>
        <dbReference type="ARBA" id="ARBA00047990"/>
    </source>
</evidence>
<dbReference type="GO" id="GO:0008198">
    <property type="term" value="F:ferrous iron binding"/>
    <property type="evidence" value="ECO:0007669"/>
    <property type="project" value="TreeGrafter"/>
</dbReference>
<dbReference type="EMBL" id="ML145085">
    <property type="protein sequence ID" value="TBU64856.1"/>
    <property type="molecule type" value="Genomic_DNA"/>
</dbReference>
<dbReference type="GO" id="GO:0006879">
    <property type="term" value="P:intracellular iron ion homeostasis"/>
    <property type="evidence" value="ECO:0007669"/>
    <property type="project" value="UniProtKB-KW"/>
</dbReference>
<comment type="catalytic activity">
    <reaction evidence="12">
        <text>4 Fe(2+) + O2 + 4 H(+) = 4 Fe(3+) + 2 H2O</text>
        <dbReference type="Rhea" id="RHEA:11148"/>
        <dbReference type="ChEBI" id="CHEBI:15377"/>
        <dbReference type="ChEBI" id="CHEBI:15378"/>
        <dbReference type="ChEBI" id="CHEBI:15379"/>
        <dbReference type="ChEBI" id="CHEBI:29033"/>
        <dbReference type="ChEBI" id="CHEBI:29034"/>
        <dbReference type="EC" id="1.16.3.1"/>
    </reaction>
</comment>
<evidence type="ECO:0000256" key="2">
    <source>
        <dbReference type="ARBA" id="ARBA00008183"/>
    </source>
</evidence>
<dbReference type="AlphaFoldDB" id="A0A4Q9P5K8"/>
<evidence type="ECO:0000256" key="3">
    <source>
        <dbReference type="ARBA" id="ARBA00013107"/>
    </source>
</evidence>
<dbReference type="PROSITE" id="PS01344">
    <property type="entry name" value="FRATAXIN_1"/>
    <property type="match status" value="1"/>
</dbReference>
<comment type="similarity">
    <text evidence="2">Belongs to the frataxin family.</text>
</comment>
<dbReference type="OMA" id="APDRYHE"/>
<dbReference type="PROSITE" id="PS50810">
    <property type="entry name" value="FRATAXIN_2"/>
    <property type="match status" value="1"/>
</dbReference>
<dbReference type="SMART" id="SM01219">
    <property type="entry name" value="Frataxin_Cyay"/>
    <property type="match status" value="1"/>
</dbReference>
<keyword evidence="4" id="KW-0409">Iron storage</keyword>
<evidence type="ECO:0000313" key="13">
    <source>
        <dbReference type="EMBL" id="TBU64856.1"/>
    </source>
</evidence>
<dbReference type="SUPFAM" id="SSF55387">
    <property type="entry name" value="Frataxin/Nqo15-like"/>
    <property type="match status" value="1"/>
</dbReference>
<dbReference type="Gene3D" id="3.30.920.10">
    <property type="entry name" value="Frataxin/CyaY"/>
    <property type="match status" value="1"/>
</dbReference>
<dbReference type="PANTHER" id="PTHR16821:SF2">
    <property type="entry name" value="FRATAXIN, MITOCHONDRIAL"/>
    <property type="match status" value="1"/>
</dbReference>
<keyword evidence="7" id="KW-0809">Transit peptide</keyword>
<evidence type="ECO:0000256" key="4">
    <source>
        <dbReference type="ARBA" id="ARBA00022434"/>
    </source>
</evidence>
<dbReference type="InterPro" id="IPR020895">
    <property type="entry name" value="Frataxin_CS"/>
</dbReference>
<gene>
    <name evidence="13" type="ORF">BD310DRAFT_913522</name>
</gene>
<evidence type="ECO:0000256" key="5">
    <source>
        <dbReference type="ARBA" id="ARBA00022448"/>
    </source>
</evidence>
<organism evidence="13 14">
    <name type="scientific">Dichomitus squalens</name>
    <dbReference type="NCBI Taxonomy" id="114155"/>
    <lineage>
        <taxon>Eukaryota</taxon>
        <taxon>Fungi</taxon>
        <taxon>Dikarya</taxon>
        <taxon>Basidiomycota</taxon>
        <taxon>Agaricomycotina</taxon>
        <taxon>Agaricomycetes</taxon>
        <taxon>Polyporales</taxon>
        <taxon>Polyporaceae</taxon>
        <taxon>Dichomitus</taxon>
    </lineage>
</organism>
<dbReference type="EC" id="1.16.3.1" evidence="3"/>
<dbReference type="NCBIfam" id="TIGR03421">
    <property type="entry name" value="FeS_CyaY"/>
    <property type="match status" value="1"/>
</dbReference>
<dbReference type="Proteomes" id="UP000292082">
    <property type="component" value="Unassembled WGS sequence"/>
</dbReference>
<name>A0A4Q9P5K8_9APHY</name>
<keyword evidence="6" id="KW-0410">Iron transport</keyword>
<comment type="subcellular location">
    <subcellularLocation>
        <location evidence="1">Mitochondrion</location>
    </subcellularLocation>
</comment>
<dbReference type="GO" id="GO:0034986">
    <property type="term" value="F:iron chaperone activity"/>
    <property type="evidence" value="ECO:0007669"/>
    <property type="project" value="TreeGrafter"/>
</dbReference>
<evidence type="ECO:0000256" key="6">
    <source>
        <dbReference type="ARBA" id="ARBA00022496"/>
    </source>
</evidence>
<accession>A0A4Q9P5K8</accession>
<reference evidence="13 14" key="1">
    <citation type="submission" date="2019-01" db="EMBL/GenBank/DDBJ databases">
        <title>Draft genome sequences of three monokaryotic isolates of the white-rot basidiomycete fungus Dichomitus squalens.</title>
        <authorList>
            <consortium name="DOE Joint Genome Institute"/>
            <person name="Lopez S.C."/>
            <person name="Andreopoulos B."/>
            <person name="Pangilinan J."/>
            <person name="Lipzen A."/>
            <person name="Riley R."/>
            <person name="Ahrendt S."/>
            <person name="Ng V."/>
            <person name="Barry K."/>
            <person name="Daum C."/>
            <person name="Grigoriev I.V."/>
            <person name="Hilden K.S."/>
            <person name="Makela M.R."/>
            <person name="de Vries R.P."/>
        </authorList>
    </citation>
    <scope>NUCLEOTIDE SEQUENCE [LARGE SCALE GENOMIC DNA]</scope>
    <source>
        <strain evidence="13 14">CBS 464.89</strain>
    </source>
</reference>
<dbReference type="Pfam" id="PF01491">
    <property type="entry name" value="Frataxin_Cyay"/>
    <property type="match status" value="1"/>
</dbReference>
<dbReference type="GO" id="GO:0005739">
    <property type="term" value="C:mitochondrion"/>
    <property type="evidence" value="ECO:0007669"/>
    <property type="project" value="UniProtKB-SubCell"/>
</dbReference>
<keyword evidence="10" id="KW-0406">Ion transport</keyword>
<evidence type="ECO:0000256" key="8">
    <source>
        <dbReference type="ARBA" id="ARBA00023002"/>
    </source>
</evidence>
<dbReference type="PANTHER" id="PTHR16821">
    <property type="entry name" value="FRATAXIN"/>
    <property type="match status" value="1"/>
</dbReference>
<proteinExistence type="inferred from homology"/>
<evidence type="ECO:0000256" key="7">
    <source>
        <dbReference type="ARBA" id="ARBA00022946"/>
    </source>
</evidence>
<dbReference type="InterPro" id="IPR036524">
    <property type="entry name" value="Frataxin/CyaY_sf"/>
</dbReference>
<dbReference type="STRING" id="114155.A0A4Q9P5K8"/>
<dbReference type="NCBIfam" id="TIGR03422">
    <property type="entry name" value="mito_frataxin"/>
    <property type="match status" value="1"/>
</dbReference>
<dbReference type="GO" id="GO:0008199">
    <property type="term" value="F:ferric iron binding"/>
    <property type="evidence" value="ECO:0007669"/>
    <property type="project" value="InterPro"/>
</dbReference>
<dbReference type="GO" id="GO:0004322">
    <property type="term" value="F:ferroxidase activity"/>
    <property type="evidence" value="ECO:0007669"/>
    <property type="project" value="UniProtKB-EC"/>
</dbReference>
<evidence type="ECO:0000256" key="1">
    <source>
        <dbReference type="ARBA" id="ARBA00004173"/>
    </source>
</evidence>
<protein>
    <recommendedName>
        <fullName evidence="3">ferroxidase</fullName>
        <ecNumber evidence="3">1.16.3.1</ecNumber>
    </recommendedName>
</protein>
<dbReference type="GO" id="GO:0016226">
    <property type="term" value="P:iron-sulfur cluster assembly"/>
    <property type="evidence" value="ECO:0007669"/>
    <property type="project" value="InterPro"/>
</dbReference>
<keyword evidence="14" id="KW-1185">Reference proteome</keyword>
<evidence type="ECO:0000256" key="9">
    <source>
        <dbReference type="ARBA" id="ARBA00023004"/>
    </source>
</evidence>
<keyword evidence="5" id="KW-0813">Transport</keyword>
<dbReference type="CDD" id="cd00503">
    <property type="entry name" value="Frataxin"/>
    <property type="match status" value="1"/>
</dbReference>
<evidence type="ECO:0000313" key="14">
    <source>
        <dbReference type="Proteomes" id="UP000292082"/>
    </source>
</evidence>
<dbReference type="InterPro" id="IPR002908">
    <property type="entry name" value="Frataxin/CyaY"/>
</dbReference>
<dbReference type="InterPro" id="IPR017789">
    <property type="entry name" value="Frataxin"/>
</dbReference>
<dbReference type="GO" id="GO:0006826">
    <property type="term" value="P:iron ion transport"/>
    <property type="evidence" value="ECO:0007669"/>
    <property type="project" value="UniProtKB-KW"/>
</dbReference>
<sequence>MNLRQVFKVSARPVSALRCASRLSASRPLHVLSQLSRTRIPPPSCPRRHYATPPPQVKHSDLPVNLYHQYSDATMEKMLESLENLLDEAGDPEYEVDYGSGVLTLKLGSHGTYVINKQPPNKQIWLSSPFSGPKRYDYVPERDDWVYARDGRSLSELLNQELSDVFEREVDLGLAEVSTQVS</sequence>
<keyword evidence="8" id="KW-0560">Oxidoreductase</keyword>
<keyword evidence="11" id="KW-0496">Mitochondrion</keyword>
<evidence type="ECO:0000256" key="11">
    <source>
        <dbReference type="ARBA" id="ARBA00023128"/>
    </source>
</evidence>
<evidence type="ECO:0000256" key="10">
    <source>
        <dbReference type="ARBA" id="ARBA00023065"/>
    </source>
</evidence>
<dbReference type="GO" id="GO:0051537">
    <property type="term" value="F:2 iron, 2 sulfur cluster binding"/>
    <property type="evidence" value="ECO:0007669"/>
    <property type="project" value="TreeGrafter"/>
</dbReference>
<keyword evidence="9" id="KW-0408">Iron</keyword>